<evidence type="ECO:0000313" key="1">
    <source>
        <dbReference type="EMBL" id="KAL1526828.1"/>
    </source>
</evidence>
<dbReference type="InterPro" id="IPR013078">
    <property type="entry name" value="His_Pase_superF_clade-1"/>
</dbReference>
<dbReference type="InterPro" id="IPR050275">
    <property type="entry name" value="PGM_Phosphatase"/>
</dbReference>
<accession>A0AB34K0P9</accession>
<dbReference type="SUPFAM" id="SSF53254">
    <property type="entry name" value="Phosphoglycerate mutase-like"/>
    <property type="match status" value="1"/>
</dbReference>
<dbReference type="GO" id="GO:0005829">
    <property type="term" value="C:cytosol"/>
    <property type="evidence" value="ECO:0007669"/>
    <property type="project" value="TreeGrafter"/>
</dbReference>
<dbReference type="CDD" id="cd07067">
    <property type="entry name" value="HP_PGM_like"/>
    <property type="match status" value="1"/>
</dbReference>
<name>A0AB34K0P9_PRYPA</name>
<evidence type="ECO:0008006" key="3">
    <source>
        <dbReference type="Google" id="ProtNLM"/>
    </source>
</evidence>
<comment type="caution">
    <text evidence="1">The sequence shown here is derived from an EMBL/GenBank/DDBJ whole genome shotgun (WGS) entry which is preliminary data.</text>
</comment>
<organism evidence="1 2">
    <name type="scientific">Prymnesium parvum</name>
    <name type="common">Toxic golden alga</name>
    <dbReference type="NCBI Taxonomy" id="97485"/>
    <lineage>
        <taxon>Eukaryota</taxon>
        <taxon>Haptista</taxon>
        <taxon>Haptophyta</taxon>
        <taxon>Prymnesiophyceae</taxon>
        <taxon>Prymnesiales</taxon>
        <taxon>Prymnesiaceae</taxon>
        <taxon>Prymnesium</taxon>
    </lineage>
</organism>
<dbReference type="PANTHER" id="PTHR48100:SF44">
    <property type="entry name" value="PHOSPHATASE C1620.13-RELATED"/>
    <property type="match status" value="1"/>
</dbReference>
<evidence type="ECO:0000313" key="2">
    <source>
        <dbReference type="Proteomes" id="UP001515480"/>
    </source>
</evidence>
<dbReference type="Gene3D" id="3.40.50.1240">
    <property type="entry name" value="Phosphoglycerate mutase-like"/>
    <property type="match status" value="1"/>
</dbReference>
<protein>
    <recommendedName>
        <fullName evidence="3">Phosphoglycerate mutase</fullName>
    </recommendedName>
</protein>
<dbReference type="EMBL" id="JBGBPQ010000003">
    <property type="protein sequence ID" value="KAL1526828.1"/>
    <property type="molecule type" value="Genomic_DNA"/>
</dbReference>
<gene>
    <name evidence="1" type="ORF">AB1Y20_015520</name>
</gene>
<proteinExistence type="predicted"/>
<dbReference type="Pfam" id="PF00300">
    <property type="entry name" value="His_Phos_1"/>
    <property type="match status" value="1"/>
</dbReference>
<keyword evidence="2" id="KW-1185">Reference proteome</keyword>
<reference evidence="1 2" key="1">
    <citation type="journal article" date="2024" name="Science">
        <title>Giant polyketide synthase enzymes in the biosynthesis of giant marine polyether toxins.</title>
        <authorList>
            <person name="Fallon T.R."/>
            <person name="Shende V.V."/>
            <person name="Wierzbicki I.H."/>
            <person name="Pendleton A.L."/>
            <person name="Watervoot N.F."/>
            <person name="Auber R.P."/>
            <person name="Gonzalez D.J."/>
            <person name="Wisecaver J.H."/>
            <person name="Moore B.S."/>
        </authorList>
    </citation>
    <scope>NUCLEOTIDE SEQUENCE [LARGE SCALE GENOMIC DNA]</scope>
    <source>
        <strain evidence="1 2">12B1</strain>
    </source>
</reference>
<dbReference type="Proteomes" id="UP001515480">
    <property type="component" value="Unassembled WGS sequence"/>
</dbReference>
<dbReference type="PANTHER" id="PTHR48100">
    <property type="entry name" value="BROAD-SPECIFICITY PHOSPHATASE YOR283W-RELATED"/>
    <property type="match status" value="1"/>
</dbReference>
<dbReference type="GO" id="GO:0016791">
    <property type="term" value="F:phosphatase activity"/>
    <property type="evidence" value="ECO:0007669"/>
    <property type="project" value="TreeGrafter"/>
</dbReference>
<sequence>MLGHALANKGIDQFCHTVYSSDLSRARDTARAALSAFGSKGEAFAIQLDTRLRERSLGLFQGLTAAQCDQEHRAAWRTFNKGACRAELDSAGAIGVEDDEELQARALAALSDIVVKHAGETVVVVSHGGWIHAALACCAAQEAVPHIGNGSISTLILSADCRGWMKSGPENSHIRVGAAKGNVDMIGICGTVRSGK</sequence>
<dbReference type="InterPro" id="IPR029033">
    <property type="entry name" value="His_PPase_superfam"/>
</dbReference>
<dbReference type="AlphaFoldDB" id="A0AB34K0P9"/>